<evidence type="ECO:0000313" key="1">
    <source>
        <dbReference type="EMBL" id="KAJ7080015.1"/>
    </source>
</evidence>
<proteinExistence type="predicted"/>
<organism evidence="1 2">
    <name type="scientific">Mycena belliarum</name>
    <dbReference type="NCBI Taxonomy" id="1033014"/>
    <lineage>
        <taxon>Eukaryota</taxon>
        <taxon>Fungi</taxon>
        <taxon>Dikarya</taxon>
        <taxon>Basidiomycota</taxon>
        <taxon>Agaricomycotina</taxon>
        <taxon>Agaricomycetes</taxon>
        <taxon>Agaricomycetidae</taxon>
        <taxon>Agaricales</taxon>
        <taxon>Marasmiineae</taxon>
        <taxon>Mycenaceae</taxon>
        <taxon>Mycena</taxon>
    </lineage>
</organism>
<gene>
    <name evidence="1" type="ORF">B0H15DRAFT_493028</name>
</gene>
<protein>
    <submittedName>
        <fullName evidence="1">Uncharacterized protein</fullName>
    </submittedName>
</protein>
<dbReference type="AlphaFoldDB" id="A0AAD6XJZ9"/>
<evidence type="ECO:0000313" key="2">
    <source>
        <dbReference type="Proteomes" id="UP001222325"/>
    </source>
</evidence>
<dbReference type="Proteomes" id="UP001222325">
    <property type="component" value="Unassembled WGS sequence"/>
</dbReference>
<dbReference type="EMBL" id="JARJCN010000057">
    <property type="protein sequence ID" value="KAJ7080015.1"/>
    <property type="molecule type" value="Genomic_DNA"/>
</dbReference>
<sequence length="251" mass="28158">MASSSSATLDCQRLVDMRSDAVRLCITLQSPLNFAFLSAASELLSCARLPSVEFRMHSRKIIRLIETARDKLEASGIPLYLFTSCPKPRQCQYKAVYFDLLRMLHARRRDVDPALQARTKTLLIRLSSNFIGRSGAAASQVAPARLQLPENLKQTLAMGITTCTPYPPTFPAGNTMPSPDAFPPVRYRKRRRHAPFVVAPPRKRTRCGHDQENEIPAPVAYTYKAPPLTKRFGIFCTPKSSMHRPRSVRAC</sequence>
<keyword evidence="2" id="KW-1185">Reference proteome</keyword>
<comment type="caution">
    <text evidence="1">The sequence shown here is derived from an EMBL/GenBank/DDBJ whole genome shotgun (WGS) entry which is preliminary data.</text>
</comment>
<name>A0AAD6XJZ9_9AGAR</name>
<accession>A0AAD6XJZ9</accession>
<reference evidence="1" key="1">
    <citation type="submission" date="2023-03" db="EMBL/GenBank/DDBJ databases">
        <title>Massive genome expansion in bonnet fungi (Mycena s.s.) driven by repeated elements and novel gene families across ecological guilds.</title>
        <authorList>
            <consortium name="Lawrence Berkeley National Laboratory"/>
            <person name="Harder C.B."/>
            <person name="Miyauchi S."/>
            <person name="Viragh M."/>
            <person name="Kuo A."/>
            <person name="Thoen E."/>
            <person name="Andreopoulos B."/>
            <person name="Lu D."/>
            <person name="Skrede I."/>
            <person name="Drula E."/>
            <person name="Henrissat B."/>
            <person name="Morin E."/>
            <person name="Kohler A."/>
            <person name="Barry K."/>
            <person name="LaButti K."/>
            <person name="Morin E."/>
            <person name="Salamov A."/>
            <person name="Lipzen A."/>
            <person name="Mereny Z."/>
            <person name="Hegedus B."/>
            <person name="Baldrian P."/>
            <person name="Stursova M."/>
            <person name="Weitz H."/>
            <person name="Taylor A."/>
            <person name="Grigoriev I.V."/>
            <person name="Nagy L.G."/>
            <person name="Martin F."/>
            <person name="Kauserud H."/>
        </authorList>
    </citation>
    <scope>NUCLEOTIDE SEQUENCE</scope>
    <source>
        <strain evidence="1">CBHHK173m</strain>
    </source>
</reference>